<dbReference type="EMBL" id="ML213592">
    <property type="protein sequence ID" value="TFK42601.1"/>
    <property type="molecule type" value="Genomic_DNA"/>
</dbReference>
<dbReference type="CDD" id="cd19177">
    <property type="entry name" value="SET_SETD4"/>
    <property type="match status" value="1"/>
</dbReference>
<evidence type="ECO:0000256" key="1">
    <source>
        <dbReference type="ARBA" id="ARBA00022603"/>
    </source>
</evidence>
<evidence type="ECO:0000313" key="5">
    <source>
        <dbReference type="Proteomes" id="UP000308652"/>
    </source>
</evidence>
<sequence>MPHIFIDAGYGLFASVGIPRSTQIFTVPASALLNVLTLAPHYPTTRPRLSSVQLISLHLALYRPTQQADSLDPIFGPYISVLPREFDFHPLAWICKRRNGSANSGSKARLLKLLPTEIAMELEKIASRFYGDRTLIFDYLRDNYDLLRKTRWKGLAPQLPEHETTDLEDAYLWGWLNVNTRCIYHRIRKSKSDHDNMTLCPILDFANHTTQLPFMLPPSSDAEIWDTPMRSKPGENFTLISPASTATTSGEELYLKYGSHANKTLFVEYGFVDTFSRMSLLDGSSPGEVDVQYVTEGHFKKRGKLGEWMEDRLREEGYWGDWTIHSSPAPAYPSYRLITALRLYSLWPPSVTDISADAEQHLDSWRDTTLGKRDTISPENESSWRAMLSKICRSIISNARFMISRLDSEPCLTSDDGSGKAMKKNIELLWQEQLYVAMGVENSLREGVQF</sequence>
<organism evidence="4 5">
    <name type="scientific">Crucibulum laeve</name>
    <dbReference type="NCBI Taxonomy" id="68775"/>
    <lineage>
        <taxon>Eukaryota</taxon>
        <taxon>Fungi</taxon>
        <taxon>Dikarya</taxon>
        <taxon>Basidiomycota</taxon>
        <taxon>Agaricomycotina</taxon>
        <taxon>Agaricomycetes</taxon>
        <taxon>Agaricomycetidae</taxon>
        <taxon>Agaricales</taxon>
        <taxon>Agaricineae</taxon>
        <taxon>Nidulariaceae</taxon>
        <taxon>Crucibulum</taxon>
    </lineage>
</organism>
<dbReference type="Proteomes" id="UP000308652">
    <property type="component" value="Unassembled WGS sequence"/>
</dbReference>
<evidence type="ECO:0008006" key="6">
    <source>
        <dbReference type="Google" id="ProtNLM"/>
    </source>
</evidence>
<dbReference type="GO" id="GO:0016279">
    <property type="term" value="F:protein-lysine N-methyltransferase activity"/>
    <property type="evidence" value="ECO:0007669"/>
    <property type="project" value="InterPro"/>
</dbReference>
<dbReference type="InterPro" id="IPR050600">
    <property type="entry name" value="SETD3_SETD6_MTase"/>
</dbReference>
<gene>
    <name evidence="4" type="ORF">BDQ12DRAFT_676474</name>
</gene>
<accession>A0A5C3MN56</accession>
<keyword evidence="3" id="KW-0949">S-adenosyl-L-methionine</keyword>
<evidence type="ECO:0000313" key="4">
    <source>
        <dbReference type="EMBL" id="TFK42601.1"/>
    </source>
</evidence>
<dbReference type="AlphaFoldDB" id="A0A5C3MN56"/>
<proteinExistence type="predicted"/>
<dbReference type="PANTHER" id="PTHR13271:SF47">
    <property type="entry name" value="ACTIN-HISTIDINE N-METHYLTRANSFERASE"/>
    <property type="match status" value="1"/>
</dbReference>
<evidence type="ECO:0000256" key="2">
    <source>
        <dbReference type="ARBA" id="ARBA00022679"/>
    </source>
</evidence>
<dbReference type="STRING" id="68775.A0A5C3MN56"/>
<keyword evidence="5" id="KW-1185">Reference proteome</keyword>
<reference evidence="4 5" key="1">
    <citation type="journal article" date="2019" name="Nat. Ecol. Evol.">
        <title>Megaphylogeny resolves global patterns of mushroom evolution.</title>
        <authorList>
            <person name="Varga T."/>
            <person name="Krizsan K."/>
            <person name="Foldi C."/>
            <person name="Dima B."/>
            <person name="Sanchez-Garcia M."/>
            <person name="Sanchez-Ramirez S."/>
            <person name="Szollosi G.J."/>
            <person name="Szarkandi J.G."/>
            <person name="Papp V."/>
            <person name="Albert L."/>
            <person name="Andreopoulos W."/>
            <person name="Angelini C."/>
            <person name="Antonin V."/>
            <person name="Barry K.W."/>
            <person name="Bougher N.L."/>
            <person name="Buchanan P."/>
            <person name="Buyck B."/>
            <person name="Bense V."/>
            <person name="Catcheside P."/>
            <person name="Chovatia M."/>
            <person name="Cooper J."/>
            <person name="Damon W."/>
            <person name="Desjardin D."/>
            <person name="Finy P."/>
            <person name="Geml J."/>
            <person name="Haridas S."/>
            <person name="Hughes K."/>
            <person name="Justo A."/>
            <person name="Karasinski D."/>
            <person name="Kautmanova I."/>
            <person name="Kiss B."/>
            <person name="Kocsube S."/>
            <person name="Kotiranta H."/>
            <person name="LaButti K.M."/>
            <person name="Lechner B.E."/>
            <person name="Liimatainen K."/>
            <person name="Lipzen A."/>
            <person name="Lukacs Z."/>
            <person name="Mihaltcheva S."/>
            <person name="Morgado L.N."/>
            <person name="Niskanen T."/>
            <person name="Noordeloos M.E."/>
            <person name="Ohm R.A."/>
            <person name="Ortiz-Santana B."/>
            <person name="Ovrebo C."/>
            <person name="Racz N."/>
            <person name="Riley R."/>
            <person name="Savchenko A."/>
            <person name="Shiryaev A."/>
            <person name="Soop K."/>
            <person name="Spirin V."/>
            <person name="Szebenyi C."/>
            <person name="Tomsovsky M."/>
            <person name="Tulloss R.E."/>
            <person name="Uehling J."/>
            <person name="Grigoriev I.V."/>
            <person name="Vagvolgyi C."/>
            <person name="Papp T."/>
            <person name="Martin F.M."/>
            <person name="Miettinen O."/>
            <person name="Hibbett D.S."/>
            <person name="Nagy L.G."/>
        </authorList>
    </citation>
    <scope>NUCLEOTIDE SEQUENCE [LARGE SCALE GENOMIC DNA]</scope>
    <source>
        <strain evidence="4 5">CBS 166.37</strain>
    </source>
</reference>
<dbReference type="OrthoDB" id="341421at2759"/>
<dbReference type="PANTHER" id="PTHR13271">
    <property type="entry name" value="UNCHARACTERIZED PUTATIVE METHYLTRANSFERASE"/>
    <property type="match status" value="1"/>
</dbReference>
<dbReference type="SUPFAM" id="SSF82199">
    <property type="entry name" value="SET domain"/>
    <property type="match status" value="1"/>
</dbReference>
<evidence type="ECO:0000256" key="3">
    <source>
        <dbReference type="ARBA" id="ARBA00022691"/>
    </source>
</evidence>
<keyword evidence="1" id="KW-0489">Methyltransferase</keyword>
<protein>
    <recommendedName>
        <fullName evidence="6">SET domain-containing protein</fullName>
    </recommendedName>
</protein>
<dbReference type="InterPro" id="IPR046341">
    <property type="entry name" value="SET_dom_sf"/>
</dbReference>
<dbReference type="InterPro" id="IPR044429">
    <property type="entry name" value="SETD4_SET"/>
</dbReference>
<keyword evidence="2" id="KW-0808">Transferase</keyword>
<dbReference type="GO" id="GO:0032259">
    <property type="term" value="P:methylation"/>
    <property type="evidence" value="ECO:0007669"/>
    <property type="project" value="UniProtKB-KW"/>
</dbReference>
<dbReference type="Gene3D" id="3.90.1410.10">
    <property type="entry name" value="set domain protein methyltransferase, domain 1"/>
    <property type="match status" value="1"/>
</dbReference>
<name>A0A5C3MN56_9AGAR</name>